<keyword evidence="6" id="KW-0418">Kinase</keyword>
<proteinExistence type="inferred from homology"/>
<dbReference type="InterPro" id="IPR011009">
    <property type="entry name" value="Kinase-like_dom_sf"/>
</dbReference>
<dbReference type="Pfam" id="PF00069">
    <property type="entry name" value="Pkinase"/>
    <property type="match status" value="1"/>
</dbReference>
<evidence type="ECO:0000259" key="5">
    <source>
        <dbReference type="PROSITE" id="PS50011"/>
    </source>
</evidence>
<keyword evidence="4" id="KW-0723">Serine/threonine-protein kinase</keyword>
<evidence type="ECO:0000256" key="4">
    <source>
        <dbReference type="RuleBase" id="RU000304"/>
    </source>
</evidence>
<keyword evidence="1 3" id="KW-0547">Nucleotide-binding</keyword>
<dbReference type="InterPro" id="IPR008271">
    <property type="entry name" value="Ser/Thr_kinase_AS"/>
</dbReference>
<feature type="binding site" evidence="3">
    <location>
        <position position="92"/>
    </location>
    <ligand>
        <name>ATP</name>
        <dbReference type="ChEBI" id="CHEBI:30616"/>
    </ligand>
</feature>
<keyword evidence="2 3" id="KW-0067">ATP-binding</keyword>
<keyword evidence="6" id="KW-0808">Transferase</keyword>
<dbReference type="PANTHER" id="PTHR24347">
    <property type="entry name" value="SERINE/THREONINE-PROTEIN KINASE"/>
    <property type="match status" value="1"/>
</dbReference>
<gene>
    <name evidence="6" type="ORF">DACRYDRAFT_17156</name>
</gene>
<dbReference type="Gene3D" id="3.30.200.20">
    <property type="entry name" value="Phosphorylase Kinase, domain 1"/>
    <property type="match status" value="1"/>
</dbReference>
<dbReference type="SUPFAM" id="SSF56112">
    <property type="entry name" value="Protein kinase-like (PK-like)"/>
    <property type="match status" value="1"/>
</dbReference>
<dbReference type="InterPro" id="IPR000719">
    <property type="entry name" value="Prot_kinase_dom"/>
</dbReference>
<dbReference type="PROSITE" id="PS50011">
    <property type="entry name" value="PROTEIN_KINASE_DOM"/>
    <property type="match status" value="1"/>
</dbReference>
<feature type="domain" description="Protein kinase" evidence="5">
    <location>
        <begin position="58"/>
        <end position="396"/>
    </location>
</feature>
<dbReference type="GO" id="GO:0005524">
    <property type="term" value="F:ATP binding"/>
    <property type="evidence" value="ECO:0007669"/>
    <property type="project" value="UniProtKB-UniRule"/>
</dbReference>
<comment type="similarity">
    <text evidence="4">Belongs to the protein kinase superfamily.</text>
</comment>
<dbReference type="EMBL" id="JH795868">
    <property type="protein sequence ID" value="EJU00123.1"/>
    <property type="molecule type" value="Genomic_DNA"/>
</dbReference>
<reference evidence="6 7" key="1">
    <citation type="journal article" date="2012" name="Science">
        <title>The Paleozoic origin of enzymatic lignin decomposition reconstructed from 31 fungal genomes.</title>
        <authorList>
            <person name="Floudas D."/>
            <person name="Binder M."/>
            <person name="Riley R."/>
            <person name="Barry K."/>
            <person name="Blanchette R.A."/>
            <person name="Henrissat B."/>
            <person name="Martinez A.T."/>
            <person name="Otillar R."/>
            <person name="Spatafora J.W."/>
            <person name="Yadav J.S."/>
            <person name="Aerts A."/>
            <person name="Benoit I."/>
            <person name="Boyd A."/>
            <person name="Carlson A."/>
            <person name="Copeland A."/>
            <person name="Coutinho P.M."/>
            <person name="de Vries R.P."/>
            <person name="Ferreira P."/>
            <person name="Findley K."/>
            <person name="Foster B."/>
            <person name="Gaskell J."/>
            <person name="Glotzer D."/>
            <person name="Gorecki P."/>
            <person name="Heitman J."/>
            <person name="Hesse C."/>
            <person name="Hori C."/>
            <person name="Igarashi K."/>
            <person name="Jurgens J.A."/>
            <person name="Kallen N."/>
            <person name="Kersten P."/>
            <person name="Kohler A."/>
            <person name="Kuees U."/>
            <person name="Kumar T.K.A."/>
            <person name="Kuo A."/>
            <person name="LaButti K."/>
            <person name="Larrondo L.F."/>
            <person name="Lindquist E."/>
            <person name="Ling A."/>
            <person name="Lombard V."/>
            <person name="Lucas S."/>
            <person name="Lundell T."/>
            <person name="Martin R."/>
            <person name="McLaughlin D.J."/>
            <person name="Morgenstern I."/>
            <person name="Morin E."/>
            <person name="Murat C."/>
            <person name="Nagy L.G."/>
            <person name="Nolan M."/>
            <person name="Ohm R.A."/>
            <person name="Patyshakuliyeva A."/>
            <person name="Rokas A."/>
            <person name="Ruiz-Duenas F.J."/>
            <person name="Sabat G."/>
            <person name="Salamov A."/>
            <person name="Samejima M."/>
            <person name="Schmutz J."/>
            <person name="Slot J.C."/>
            <person name="St John F."/>
            <person name="Stenlid J."/>
            <person name="Sun H."/>
            <person name="Sun S."/>
            <person name="Syed K."/>
            <person name="Tsang A."/>
            <person name="Wiebenga A."/>
            <person name="Young D."/>
            <person name="Pisabarro A."/>
            <person name="Eastwood D.C."/>
            <person name="Martin F."/>
            <person name="Cullen D."/>
            <person name="Grigoriev I.V."/>
            <person name="Hibbett D.S."/>
        </authorList>
    </citation>
    <scope>NUCLEOTIDE SEQUENCE [LARGE SCALE GENOMIC DNA]</scope>
    <source>
        <strain evidence="6 7">DJM-731 SS1</strain>
    </source>
</reference>
<name>M5G8M6_DACPD</name>
<organism evidence="6 7">
    <name type="scientific">Dacryopinax primogenitus (strain DJM 731)</name>
    <name type="common">Brown rot fungus</name>
    <dbReference type="NCBI Taxonomy" id="1858805"/>
    <lineage>
        <taxon>Eukaryota</taxon>
        <taxon>Fungi</taxon>
        <taxon>Dikarya</taxon>
        <taxon>Basidiomycota</taxon>
        <taxon>Agaricomycotina</taxon>
        <taxon>Dacrymycetes</taxon>
        <taxon>Dacrymycetales</taxon>
        <taxon>Dacrymycetaceae</taxon>
        <taxon>Dacryopinax</taxon>
    </lineage>
</organism>
<dbReference type="PROSITE" id="PS00108">
    <property type="entry name" value="PROTEIN_KINASE_ST"/>
    <property type="match status" value="1"/>
</dbReference>
<dbReference type="SMART" id="SM00220">
    <property type="entry name" value="S_TKc"/>
    <property type="match status" value="1"/>
</dbReference>
<accession>M5G8M6</accession>
<dbReference type="GO" id="GO:0004674">
    <property type="term" value="F:protein serine/threonine kinase activity"/>
    <property type="evidence" value="ECO:0007669"/>
    <property type="project" value="UniProtKB-KW"/>
</dbReference>
<dbReference type="HOGENOM" id="CLU_000288_63_10_1"/>
<evidence type="ECO:0000256" key="3">
    <source>
        <dbReference type="PROSITE-ProRule" id="PRU10141"/>
    </source>
</evidence>
<dbReference type="Proteomes" id="UP000030653">
    <property type="component" value="Unassembled WGS sequence"/>
</dbReference>
<dbReference type="GeneID" id="63686324"/>
<dbReference type="PROSITE" id="PS00107">
    <property type="entry name" value="PROTEIN_KINASE_ATP"/>
    <property type="match status" value="1"/>
</dbReference>
<dbReference type="AlphaFoldDB" id="M5G8M6"/>
<dbReference type="InterPro" id="IPR017441">
    <property type="entry name" value="Protein_kinase_ATP_BS"/>
</dbReference>
<keyword evidence="7" id="KW-1185">Reference proteome</keyword>
<dbReference type="OrthoDB" id="40902at2759"/>
<dbReference type="RefSeq" id="XP_040627020.1">
    <property type="nucleotide sequence ID" value="XM_040771262.1"/>
</dbReference>
<evidence type="ECO:0000256" key="2">
    <source>
        <dbReference type="ARBA" id="ARBA00022840"/>
    </source>
</evidence>
<dbReference type="STRING" id="1858805.M5G8M6"/>
<sequence length="415" mass="46582">MQSNSAFLLLHGDSLTLPNDQTFRVSYKVPLPLRPESLRGLLSGGQTGSAAIGNGRYLVNSTELGNGTFGSVHLAVDMIKGRQVACKIIPLKSKDDSSDIERSGKYAAVMREVDILKKLSHPNINEVLDVCETSARTKICVVLGLSTGGDLFSHLVRRTRLNEMEAKYFLLQIFYGIKYLHQKGVAHRDLKPENILLVTPPPFPRLQIADFGLARMFPRDTQAKMNNRSLTVLGTVDYIAPEIAELMQIGQEKLITPTRGDVIAMAGDSWAIGCIAYQMFTGFQPFYPYEYMDSRDHDEDYHEVIPPAQPFDVPPAPETIEDDRMMPLPPLSGAAVKSKDGTRDELVRKAIMECKPDMSHDIWDSVPNARTMIEKLLDKLPQCRWTAKRALECGWMKADRKAMDEMYEKTIDMKD</sequence>
<protein>
    <submittedName>
        <fullName evidence="6">Kinase-like protein</fullName>
    </submittedName>
</protein>
<evidence type="ECO:0000256" key="1">
    <source>
        <dbReference type="ARBA" id="ARBA00022741"/>
    </source>
</evidence>
<evidence type="ECO:0000313" key="7">
    <source>
        <dbReference type="Proteomes" id="UP000030653"/>
    </source>
</evidence>
<dbReference type="Gene3D" id="1.10.510.10">
    <property type="entry name" value="Transferase(Phosphotransferase) domain 1"/>
    <property type="match status" value="1"/>
</dbReference>
<evidence type="ECO:0000313" key="6">
    <source>
        <dbReference type="EMBL" id="EJU00123.1"/>
    </source>
</evidence>